<comment type="caution">
    <text evidence="6">The sequence shown here is derived from an EMBL/GenBank/DDBJ whole genome shotgun (WGS) entry which is preliminary data.</text>
</comment>
<keyword evidence="3 5" id="KW-1133">Transmembrane helix</keyword>
<evidence type="ECO:0000256" key="4">
    <source>
        <dbReference type="ARBA" id="ARBA00023136"/>
    </source>
</evidence>
<dbReference type="OrthoDB" id="3576439at2"/>
<dbReference type="Pfam" id="PF13564">
    <property type="entry name" value="DoxX_2"/>
    <property type="match status" value="1"/>
</dbReference>
<keyword evidence="7" id="KW-1185">Reference proteome</keyword>
<dbReference type="RefSeq" id="WP_153539995.1">
    <property type="nucleotide sequence ID" value="NZ_WEGH01000005.1"/>
</dbReference>
<evidence type="ECO:0000256" key="3">
    <source>
        <dbReference type="ARBA" id="ARBA00022989"/>
    </source>
</evidence>
<feature type="transmembrane region" description="Helical" evidence="5">
    <location>
        <begin position="69"/>
        <end position="86"/>
    </location>
</feature>
<dbReference type="EMBL" id="WEGH01000005">
    <property type="protein sequence ID" value="MQY08789.1"/>
    <property type="molecule type" value="Genomic_DNA"/>
</dbReference>
<organism evidence="6 7">
    <name type="scientific">Actinomadura macrotermitis</name>
    <dbReference type="NCBI Taxonomy" id="2585200"/>
    <lineage>
        <taxon>Bacteria</taxon>
        <taxon>Bacillati</taxon>
        <taxon>Actinomycetota</taxon>
        <taxon>Actinomycetes</taxon>
        <taxon>Streptosporangiales</taxon>
        <taxon>Thermomonosporaceae</taxon>
        <taxon>Actinomadura</taxon>
    </lineage>
</organism>
<evidence type="ECO:0000256" key="1">
    <source>
        <dbReference type="ARBA" id="ARBA00004141"/>
    </source>
</evidence>
<keyword evidence="2 5" id="KW-0812">Transmembrane</keyword>
<evidence type="ECO:0008006" key="8">
    <source>
        <dbReference type="Google" id="ProtNLM"/>
    </source>
</evidence>
<keyword evidence="4 5" id="KW-0472">Membrane</keyword>
<evidence type="ECO:0000313" key="7">
    <source>
        <dbReference type="Proteomes" id="UP000487268"/>
    </source>
</evidence>
<feature type="transmembrane region" description="Helical" evidence="5">
    <location>
        <begin position="93"/>
        <end position="111"/>
    </location>
</feature>
<dbReference type="Proteomes" id="UP000487268">
    <property type="component" value="Unassembled WGS sequence"/>
</dbReference>
<name>A0A7K0C5R0_9ACTN</name>
<evidence type="ECO:0000313" key="6">
    <source>
        <dbReference type="EMBL" id="MQY08789.1"/>
    </source>
</evidence>
<reference evidence="6 7" key="1">
    <citation type="submission" date="2019-10" db="EMBL/GenBank/DDBJ databases">
        <title>Actinomadura rubteroloni sp. nov. and Actinomadura macrotermitis sp. nov., isolated from the gut of fungus growing-termite Macrotermes natalensis.</title>
        <authorList>
            <person name="Benndorf R."/>
            <person name="Martin K."/>
            <person name="Kuefner M."/>
            <person name="De Beer W."/>
            <person name="Kaster A.-K."/>
            <person name="Vollmers J."/>
            <person name="Poulsen M."/>
            <person name="Beemelmanns C."/>
        </authorList>
    </citation>
    <scope>NUCLEOTIDE SEQUENCE [LARGE SCALE GENOMIC DNA]</scope>
    <source>
        <strain evidence="6 7">RB68</strain>
    </source>
</reference>
<sequence length="149" mass="15443">MAATQSPITSATPTTAAADAVPGRRAVTVTLWTLQILLAVFLLVASALPKLAGQVDAVDTFAKIGWGQWLRYFTGVVEAAGAIGLVVPRLAGLAATGLVGLMIGAALTQVLVLEPAWAALPVAFGVVFAVVAWRRRAVTADLLRSLARR</sequence>
<comment type="subcellular location">
    <subcellularLocation>
        <location evidence="1">Membrane</location>
        <topology evidence="1">Multi-pass membrane protein</topology>
    </subcellularLocation>
</comment>
<dbReference type="GO" id="GO:0016020">
    <property type="term" value="C:membrane"/>
    <property type="evidence" value="ECO:0007669"/>
    <property type="project" value="UniProtKB-SubCell"/>
</dbReference>
<accession>A0A7K0C5R0</accession>
<proteinExistence type="predicted"/>
<feature type="transmembrane region" description="Helical" evidence="5">
    <location>
        <begin position="29"/>
        <end position="49"/>
    </location>
</feature>
<dbReference type="AlphaFoldDB" id="A0A7K0C5R0"/>
<gene>
    <name evidence="6" type="ORF">ACRB68_69000</name>
</gene>
<feature type="transmembrane region" description="Helical" evidence="5">
    <location>
        <begin position="117"/>
        <end position="134"/>
    </location>
</feature>
<evidence type="ECO:0000256" key="5">
    <source>
        <dbReference type="SAM" id="Phobius"/>
    </source>
</evidence>
<dbReference type="InterPro" id="IPR032808">
    <property type="entry name" value="DoxX"/>
</dbReference>
<evidence type="ECO:0000256" key="2">
    <source>
        <dbReference type="ARBA" id="ARBA00022692"/>
    </source>
</evidence>
<protein>
    <recommendedName>
        <fullName evidence="8">DoxX family protein</fullName>
    </recommendedName>
</protein>